<dbReference type="RefSeq" id="WP_139687697.1">
    <property type="nucleotide sequence ID" value="NZ_CP040882.1"/>
</dbReference>
<dbReference type="InterPro" id="IPR017896">
    <property type="entry name" value="4Fe4S_Fe-S-bd"/>
</dbReference>
<keyword evidence="6" id="KW-0677">Repeat</keyword>
<keyword evidence="1" id="KW-0813">Transport</keyword>
<dbReference type="PROSITE" id="PS51379">
    <property type="entry name" value="4FE4S_FER_2"/>
    <property type="match status" value="2"/>
</dbReference>
<evidence type="ECO:0000256" key="7">
    <source>
        <dbReference type="ARBA" id="ARBA00022967"/>
    </source>
</evidence>
<dbReference type="Gene3D" id="3.30.70.20">
    <property type="match status" value="1"/>
</dbReference>
<gene>
    <name evidence="14" type="ORF">FG381_04265</name>
</gene>
<dbReference type="Pfam" id="PF04060">
    <property type="entry name" value="FeS"/>
    <property type="match status" value="1"/>
</dbReference>
<evidence type="ECO:0000256" key="5">
    <source>
        <dbReference type="ARBA" id="ARBA00022723"/>
    </source>
</evidence>
<evidence type="ECO:0000259" key="13">
    <source>
        <dbReference type="PROSITE" id="PS51656"/>
    </source>
</evidence>
<evidence type="ECO:0000256" key="3">
    <source>
        <dbReference type="ARBA" id="ARBA00022485"/>
    </source>
</evidence>
<sequence length="203" mass="21562">MQLPPLRPSAAAIDDLLPQTECRQCGFEGCAAYAQAIAEGLAPINRCAPGGARGIRRLAAATGLPELPLDPEYGTEIPFARASIRADECIGCSWCAKACPTDAIAGAPKHLHAVIESRCTGCSLCAPACPMDCIDFIDAGREWTDADARTAKLNHEATWARRVKRAALEDARLAGRRNASGAKENSKKAFMADILAMARAGRR</sequence>
<name>A0ABX5VDM0_9BURK</name>
<keyword evidence="15" id="KW-1185">Reference proteome</keyword>
<proteinExistence type="predicted"/>
<evidence type="ECO:0000256" key="2">
    <source>
        <dbReference type="ARBA" id="ARBA00022475"/>
    </source>
</evidence>
<accession>A0ABX5VDM0</accession>
<feature type="domain" description="4Fe-4S ferredoxin-type" evidence="12">
    <location>
        <begin position="110"/>
        <end position="139"/>
    </location>
</feature>
<protein>
    <submittedName>
        <fullName evidence="14">RnfABCDGE type electron transport complex subunit B</fullName>
    </submittedName>
</protein>
<evidence type="ECO:0000256" key="11">
    <source>
        <dbReference type="ARBA" id="ARBA00023136"/>
    </source>
</evidence>
<keyword evidence="7" id="KW-1278">Translocase</keyword>
<dbReference type="SUPFAM" id="SSF54862">
    <property type="entry name" value="4Fe-4S ferredoxins"/>
    <property type="match status" value="1"/>
</dbReference>
<feature type="domain" description="4Fe-4S ferredoxin-type" evidence="12">
    <location>
        <begin position="80"/>
        <end position="109"/>
    </location>
</feature>
<dbReference type="InterPro" id="IPR050294">
    <property type="entry name" value="RnfB_subfamily"/>
</dbReference>
<dbReference type="PANTHER" id="PTHR42859:SF3">
    <property type="entry name" value="ION-TRANSLOCATING OXIDOREDUCTASE COMPLEX SUBUNIT B"/>
    <property type="match status" value="1"/>
</dbReference>
<dbReference type="PROSITE" id="PS51656">
    <property type="entry name" value="4FE4S"/>
    <property type="match status" value="1"/>
</dbReference>
<dbReference type="Proteomes" id="UP000308889">
    <property type="component" value="Chromosome"/>
</dbReference>
<evidence type="ECO:0000259" key="12">
    <source>
        <dbReference type="PROSITE" id="PS51379"/>
    </source>
</evidence>
<keyword evidence="5" id="KW-0479">Metal-binding</keyword>
<keyword evidence="8" id="KW-0249">Electron transport</keyword>
<keyword evidence="11" id="KW-0472">Membrane</keyword>
<reference evidence="15" key="1">
    <citation type="submission" date="2019-06" db="EMBL/GenBank/DDBJ databases">
        <authorList>
            <person name="Oh B.S."/>
        </authorList>
    </citation>
    <scope>NUCLEOTIDE SEQUENCE [LARGE SCALE GENOMIC DNA]</scope>
    <source>
        <strain evidence="15">KGMB03119</strain>
    </source>
</reference>
<keyword evidence="9" id="KW-0408">Iron</keyword>
<organism evidence="14 15">
    <name type="scientific">Sutterella faecalis</name>
    <dbReference type="NCBI Taxonomy" id="2584944"/>
    <lineage>
        <taxon>Bacteria</taxon>
        <taxon>Pseudomonadati</taxon>
        <taxon>Pseudomonadota</taxon>
        <taxon>Betaproteobacteria</taxon>
        <taxon>Burkholderiales</taxon>
        <taxon>Sutterellaceae</taxon>
        <taxon>Sutterella</taxon>
    </lineage>
</organism>
<evidence type="ECO:0000313" key="15">
    <source>
        <dbReference type="Proteomes" id="UP000308889"/>
    </source>
</evidence>
<dbReference type="Gene3D" id="1.10.15.40">
    <property type="entry name" value="Electron transport complex subunit B, putative Fe-S cluster"/>
    <property type="match status" value="1"/>
</dbReference>
<dbReference type="InterPro" id="IPR017900">
    <property type="entry name" value="4Fe4S_Fe_S_CS"/>
</dbReference>
<evidence type="ECO:0000256" key="1">
    <source>
        <dbReference type="ARBA" id="ARBA00022448"/>
    </source>
</evidence>
<dbReference type="Pfam" id="PF14697">
    <property type="entry name" value="Fer4_21"/>
    <property type="match status" value="1"/>
</dbReference>
<evidence type="ECO:0000256" key="9">
    <source>
        <dbReference type="ARBA" id="ARBA00023004"/>
    </source>
</evidence>
<evidence type="ECO:0000313" key="14">
    <source>
        <dbReference type="EMBL" id="QDA54235.1"/>
    </source>
</evidence>
<dbReference type="EMBL" id="CP040882">
    <property type="protein sequence ID" value="QDA54235.1"/>
    <property type="molecule type" value="Genomic_DNA"/>
</dbReference>
<keyword evidence="10" id="KW-0411">Iron-sulfur</keyword>
<dbReference type="InterPro" id="IPR010207">
    <property type="entry name" value="Elect_transpt_cplx_RnfB/RsxB"/>
</dbReference>
<keyword evidence="3" id="KW-0004">4Fe-4S</keyword>
<feature type="domain" description="4Fe-4S" evidence="13">
    <location>
        <begin position="5"/>
        <end position="64"/>
    </location>
</feature>
<evidence type="ECO:0000256" key="10">
    <source>
        <dbReference type="ARBA" id="ARBA00023014"/>
    </source>
</evidence>
<keyword evidence="2" id="KW-1003">Cell membrane</keyword>
<dbReference type="PROSITE" id="PS00198">
    <property type="entry name" value="4FE4S_FER_1"/>
    <property type="match status" value="2"/>
</dbReference>
<evidence type="ECO:0000256" key="4">
    <source>
        <dbReference type="ARBA" id="ARBA00022519"/>
    </source>
</evidence>
<dbReference type="NCBIfam" id="TIGR01944">
    <property type="entry name" value="rnfB"/>
    <property type="match status" value="1"/>
</dbReference>
<dbReference type="PANTHER" id="PTHR42859">
    <property type="entry name" value="OXIDOREDUCTASE"/>
    <property type="match status" value="1"/>
</dbReference>
<evidence type="ECO:0000256" key="6">
    <source>
        <dbReference type="ARBA" id="ARBA00022737"/>
    </source>
</evidence>
<keyword evidence="4" id="KW-0997">Cell inner membrane</keyword>
<dbReference type="InterPro" id="IPR007202">
    <property type="entry name" value="4Fe-4S_dom"/>
</dbReference>
<evidence type="ECO:0000256" key="8">
    <source>
        <dbReference type="ARBA" id="ARBA00022982"/>
    </source>
</evidence>